<name>A0A078AD17_STYLE</name>
<evidence type="ECO:0000313" key="2">
    <source>
        <dbReference type="Proteomes" id="UP000039865"/>
    </source>
</evidence>
<dbReference type="AlphaFoldDB" id="A0A078AD17"/>
<reference evidence="1 2" key="1">
    <citation type="submission" date="2014-06" db="EMBL/GenBank/DDBJ databases">
        <authorList>
            <person name="Swart Estienne"/>
        </authorList>
    </citation>
    <scope>NUCLEOTIDE SEQUENCE [LARGE SCALE GENOMIC DNA]</scope>
    <source>
        <strain evidence="1 2">130c</strain>
    </source>
</reference>
<organism evidence="1 2">
    <name type="scientific">Stylonychia lemnae</name>
    <name type="common">Ciliate</name>
    <dbReference type="NCBI Taxonomy" id="5949"/>
    <lineage>
        <taxon>Eukaryota</taxon>
        <taxon>Sar</taxon>
        <taxon>Alveolata</taxon>
        <taxon>Ciliophora</taxon>
        <taxon>Intramacronucleata</taxon>
        <taxon>Spirotrichea</taxon>
        <taxon>Stichotrichia</taxon>
        <taxon>Sporadotrichida</taxon>
        <taxon>Oxytrichidae</taxon>
        <taxon>Stylonychinae</taxon>
        <taxon>Stylonychia</taxon>
    </lineage>
</organism>
<protein>
    <submittedName>
        <fullName evidence="1">Uncharacterized protein</fullName>
    </submittedName>
</protein>
<sequence>MEQQQVDLRKNIEGNITLLQVNDKNGILSFEFQMPSKQYREHQEARVKNSHLIVVLDASQDMDQAQFQVIKEKLKVFLKFYQKENPDKPNPHLLICNDEMTIVRDQYEVALDKTQLKSNLNILIPLRYIQEESNKIANRELNLVFILQSLNYLDDKTKALIEKISINNKNNFKYCTVSLLIISDDCSDESNLDILQMGTHQGKFIVVTDIISKLYHDDIVYKDLFYQKLNKFMLEALYNTRVKNGFLIRFGLIQVYLDYIVEGIECYKCLKKGVAISCKDLDFVQGDDIIQKLKNTLNNFSKPFKSISCILKGTVAHDLSSIYIDIFEMNSFKSPQRIEQNISQIIRQLQQKANQNESAYLKYW</sequence>
<dbReference type="EMBL" id="CCKQ01008656">
    <property type="protein sequence ID" value="CDW80119.1"/>
    <property type="molecule type" value="Genomic_DNA"/>
</dbReference>
<accession>A0A078AD17</accession>
<dbReference type="InParanoid" id="A0A078AD17"/>
<gene>
    <name evidence="1" type="primary">Contig6128.g6551</name>
    <name evidence="1" type="ORF">STYLEM_9115</name>
</gene>
<dbReference type="Proteomes" id="UP000039865">
    <property type="component" value="Unassembled WGS sequence"/>
</dbReference>
<proteinExistence type="predicted"/>
<evidence type="ECO:0000313" key="1">
    <source>
        <dbReference type="EMBL" id="CDW80119.1"/>
    </source>
</evidence>
<keyword evidence="2" id="KW-1185">Reference proteome</keyword>